<dbReference type="RefSeq" id="WP_044545604.1">
    <property type="nucleotide sequence ID" value="NZ_CDRH01000307.1"/>
</dbReference>
<accession>A0A173UG46</accession>
<sequence length="437" mass="51043">MNERIIDRKLFVDLAKEVGLNASHIEAMGEMCHCEITVGGDMLERLVEIQRQFEQLAVMGDDEYRGFYIEVPRLTPEEWGDVEELIASGEYQSKEAFLVDWLAFNPTETQWFHIASYRYEEFRSIRITDRKHTHFVITNRSSCADGESDDVWYRDNLARLFDYLQKLVDVIVVNPNGFNDYVAHNLPCQQRIGRIARKELNRIAPKFKIEVEDRETAIKALEDSVKEHHASHLKTMTIRQYCTYYRIANEAYEAYYRKRGIGNRIYEEQPNIPEELRDVTYYKRVKFVDVDKLYDIDSPEDFIRFATDHYGELGLSRLNIIASKVSQQGWMIVVSNSYSANVGLAIEVATALYKFGVPLLISDAEKLLRILREEDCVRLIPNSYHNYMGYQEEGTVYELPWEYECSDDSESDLTLEQYDAIVSLAEWQDEELVKPIA</sequence>
<evidence type="ECO:0000313" key="2">
    <source>
        <dbReference type="Proteomes" id="UP000095591"/>
    </source>
</evidence>
<evidence type="ECO:0000313" key="1">
    <source>
        <dbReference type="EMBL" id="CUN13809.1"/>
    </source>
</evidence>
<name>A0A173UG46_PARDI</name>
<dbReference type="Proteomes" id="UP000095591">
    <property type="component" value="Unassembled WGS sequence"/>
</dbReference>
<dbReference type="EMBL" id="CYXP01000004">
    <property type="protein sequence ID" value="CUN13809.1"/>
    <property type="molecule type" value="Genomic_DNA"/>
</dbReference>
<dbReference type="AlphaFoldDB" id="A0A173UG46"/>
<organism evidence="1 2">
    <name type="scientific">Parabacteroides distasonis</name>
    <dbReference type="NCBI Taxonomy" id="823"/>
    <lineage>
        <taxon>Bacteria</taxon>
        <taxon>Pseudomonadati</taxon>
        <taxon>Bacteroidota</taxon>
        <taxon>Bacteroidia</taxon>
        <taxon>Bacteroidales</taxon>
        <taxon>Tannerellaceae</taxon>
        <taxon>Parabacteroides</taxon>
    </lineage>
</organism>
<reference evidence="1 2" key="1">
    <citation type="submission" date="2015-09" db="EMBL/GenBank/DDBJ databases">
        <authorList>
            <consortium name="Pathogen Informatics"/>
        </authorList>
    </citation>
    <scope>NUCLEOTIDE SEQUENCE [LARGE SCALE GENOMIC DNA]</scope>
    <source>
        <strain evidence="1 2">2789STDY5608872</strain>
    </source>
</reference>
<proteinExistence type="predicted"/>
<gene>
    <name evidence="1" type="ORF">ERS852429_02131</name>
</gene>
<protein>
    <submittedName>
        <fullName evidence="1">Uncharacterized protein</fullName>
    </submittedName>
</protein>